<accession>A0A9P3HD53</accession>
<evidence type="ECO:0000313" key="1">
    <source>
        <dbReference type="EMBL" id="GJJ74509.1"/>
    </source>
</evidence>
<dbReference type="Gene3D" id="3.80.10.10">
    <property type="entry name" value="Ribonuclease Inhibitor"/>
    <property type="match status" value="1"/>
</dbReference>
<proteinExistence type="predicted"/>
<organism evidence="1 2">
    <name type="scientific">Entomortierella parvispora</name>
    <dbReference type="NCBI Taxonomy" id="205924"/>
    <lineage>
        <taxon>Eukaryota</taxon>
        <taxon>Fungi</taxon>
        <taxon>Fungi incertae sedis</taxon>
        <taxon>Mucoromycota</taxon>
        <taxon>Mortierellomycotina</taxon>
        <taxon>Mortierellomycetes</taxon>
        <taxon>Mortierellales</taxon>
        <taxon>Mortierellaceae</taxon>
        <taxon>Entomortierella</taxon>
    </lineage>
</organism>
<evidence type="ECO:0008006" key="3">
    <source>
        <dbReference type="Google" id="ProtNLM"/>
    </source>
</evidence>
<dbReference type="OrthoDB" id="2338606at2759"/>
<dbReference type="AlphaFoldDB" id="A0A9P3HD53"/>
<name>A0A9P3HD53_9FUNG</name>
<reference evidence="1" key="1">
    <citation type="submission" date="2021-11" db="EMBL/GenBank/DDBJ databases">
        <authorList>
            <person name="Herlambang A."/>
            <person name="Guo Y."/>
            <person name="Takashima Y."/>
            <person name="Nishizawa T."/>
        </authorList>
    </citation>
    <scope>NUCLEOTIDE SEQUENCE</scope>
    <source>
        <strain evidence="1">E1425</strain>
    </source>
</reference>
<dbReference type="SUPFAM" id="SSF52047">
    <property type="entry name" value="RNI-like"/>
    <property type="match status" value="1"/>
</dbReference>
<comment type="caution">
    <text evidence="1">The sequence shown here is derived from an EMBL/GenBank/DDBJ whole genome shotgun (WGS) entry which is preliminary data.</text>
</comment>
<reference evidence="1" key="2">
    <citation type="journal article" date="2022" name="Microbiol. Resour. Announc.">
        <title>Whole-Genome Sequence of Entomortierella parvispora E1425, a Mucoromycotan Fungus Associated with Burkholderiaceae-Related Endosymbiotic Bacteria.</title>
        <authorList>
            <person name="Herlambang A."/>
            <person name="Guo Y."/>
            <person name="Takashima Y."/>
            <person name="Narisawa K."/>
            <person name="Ohta H."/>
            <person name="Nishizawa T."/>
        </authorList>
    </citation>
    <scope>NUCLEOTIDE SEQUENCE</scope>
    <source>
        <strain evidence="1">E1425</strain>
    </source>
</reference>
<dbReference type="SUPFAM" id="SSF81383">
    <property type="entry name" value="F-box domain"/>
    <property type="match status" value="1"/>
</dbReference>
<dbReference type="EMBL" id="BQFW01000009">
    <property type="protein sequence ID" value="GJJ74509.1"/>
    <property type="molecule type" value="Genomic_DNA"/>
</dbReference>
<dbReference type="InterPro" id="IPR032675">
    <property type="entry name" value="LRR_dom_sf"/>
</dbReference>
<dbReference type="Proteomes" id="UP000827284">
    <property type="component" value="Unassembled WGS sequence"/>
</dbReference>
<gene>
    <name evidence="1" type="ORF">EMPS_06867</name>
</gene>
<keyword evidence="2" id="KW-1185">Reference proteome</keyword>
<evidence type="ECO:0000313" key="2">
    <source>
        <dbReference type="Proteomes" id="UP000827284"/>
    </source>
</evidence>
<dbReference type="InterPro" id="IPR036047">
    <property type="entry name" value="F-box-like_dom_sf"/>
</dbReference>
<protein>
    <recommendedName>
        <fullName evidence="3">F-box domain-containing protein</fullName>
    </recommendedName>
</protein>
<sequence>MELAPEIILWIGRSLSHHDLTRCIRVNKTWHHVLTSLLYHSIDETASKKPSIIALNKYMKLIQDAKVIAEGPYMNHFVECGSILNLRHLRLLIEEDIVFTQSTSGLFKSTPHLSSLSVEGSPQYGKDFPLQSTLEHCLPSLRKLELSGVHVPKSALQLIVNLGSTLEQLCFLHCNTDSVDSSELFATIDNPPPLPNIFDLEFNCLESQLDLGVWLDHCPKFRWLALHYVPVEASQRSCIRSLSLNGSNIKLSDHQLSQILDAGAPLTMLDMSSSQFSIKSFFSLERHFSTLGHLDLSFSRGVLSWMSQSLMSSCPRLIYLSTYVLLGCDLVQNSTAEAQRKRVPPSSFGTQLEDPSFLKEKMDPLIHEKYLARDVTQVRPWVCLGLRTLKVMIAETEPEWQESIFKRIATLTELRELDISMYHDYYGAQSLDLRLSSGLGHLQSLRHLERFYFLETPQFMEMKDIQWMLSAWPSLNDLSQDFNLTPKKNTKLCKVVKHHFSEVESEEDEYF</sequence>